<keyword evidence="3" id="KW-1185">Reference proteome</keyword>
<organism evidence="2 3">
    <name type="scientific">Brassica cretica</name>
    <name type="common">Mustard</name>
    <dbReference type="NCBI Taxonomy" id="69181"/>
    <lineage>
        <taxon>Eukaryota</taxon>
        <taxon>Viridiplantae</taxon>
        <taxon>Streptophyta</taxon>
        <taxon>Embryophyta</taxon>
        <taxon>Tracheophyta</taxon>
        <taxon>Spermatophyta</taxon>
        <taxon>Magnoliopsida</taxon>
        <taxon>eudicotyledons</taxon>
        <taxon>Gunneridae</taxon>
        <taxon>Pentapetalae</taxon>
        <taxon>rosids</taxon>
        <taxon>malvids</taxon>
        <taxon>Brassicales</taxon>
        <taxon>Brassicaceae</taxon>
        <taxon>Brassiceae</taxon>
        <taxon>Brassica</taxon>
    </lineage>
</organism>
<accession>A0ABQ7BH67</accession>
<feature type="compositionally biased region" description="Basic and acidic residues" evidence="1">
    <location>
        <begin position="178"/>
        <end position="190"/>
    </location>
</feature>
<dbReference type="EMBL" id="QGKV02001507">
    <property type="protein sequence ID" value="KAF3531608.1"/>
    <property type="molecule type" value="Genomic_DNA"/>
</dbReference>
<name>A0ABQ7BH67_BRACR</name>
<reference evidence="2 3" key="1">
    <citation type="journal article" date="2020" name="BMC Genomics">
        <title>Intraspecific diversification of the crop wild relative Brassica cretica Lam. using demographic model selection.</title>
        <authorList>
            <person name="Kioukis A."/>
            <person name="Michalopoulou V.A."/>
            <person name="Briers L."/>
            <person name="Pirintsos S."/>
            <person name="Studholme D.J."/>
            <person name="Pavlidis P."/>
            <person name="Sarris P.F."/>
        </authorList>
    </citation>
    <scope>NUCLEOTIDE SEQUENCE [LARGE SCALE GENOMIC DNA]</scope>
    <source>
        <strain evidence="3">cv. PFS-1207/04</strain>
    </source>
</reference>
<sequence>MSQLKLRQEPRQDDRIPRTGACLSGTVLHSKINGQYRTEFERVDFKIDRATSSLASLDCTGSRTGHVVSLRSWYIKSHSASLDDPFIPFQFQKCHRLLGSYQTPGQSHPSRFGRINLKRRKKQNRYDDEKWVRSGDYPFTKTKRSSRDVTDQNEIQTYASLEKMLHKEIHALISTKVRSSDRTDQTDRAVPRTSRLKLRQEPRPDDRIPRTGACLSYTVLHSKINGQDITEFERVDFKIDGATSSLASSDCTGSRTGPVHRTCFKIQWLALDRGISRVIPHLLMIHSFHSSSRSAIAFSVVSLRSWYIKSHSASLDDPFIPFQFQKCHRLLGSYQTPGQNHPSRFGRINIAAVVTGFLIVTVCSSIVDVRSDEKLLKQQYHWNMFCDGECERDGKNYFCSSNSHIRGMKVVVDSDMTDKLLMRQLLKFDGMRQKGKLEYTERHMALFFNQQRWISRPH</sequence>
<feature type="compositionally biased region" description="Basic and acidic residues" evidence="1">
    <location>
        <begin position="198"/>
        <end position="207"/>
    </location>
</feature>
<dbReference type="Proteomes" id="UP000266723">
    <property type="component" value="Unassembled WGS sequence"/>
</dbReference>
<gene>
    <name evidence="2" type="ORF">DY000_02038378</name>
</gene>
<comment type="caution">
    <text evidence="2">The sequence shown here is derived from an EMBL/GenBank/DDBJ whole genome shotgun (WGS) entry which is preliminary data.</text>
</comment>
<proteinExistence type="predicted"/>
<feature type="region of interest" description="Disordered" evidence="1">
    <location>
        <begin position="177"/>
        <end position="207"/>
    </location>
</feature>
<protein>
    <submittedName>
        <fullName evidence="2">Uncharacterized protein</fullName>
    </submittedName>
</protein>
<evidence type="ECO:0000313" key="2">
    <source>
        <dbReference type="EMBL" id="KAF3531608.1"/>
    </source>
</evidence>
<evidence type="ECO:0000313" key="3">
    <source>
        <dbReference type="Proteomes" id="UP000266723"/>
    </source>
</evidence>
<evidence type="ECO:0000256" key="1">
    <source>
        <dbReference type="SAM" id="MobiDB-lite"/>
    </source>
</evidence>